<evidence type="ECO:0000256" key="6">
    <source>
        <dbReference type="ARBA" id="ARBA00023136"/>
    </source>
</evidence>
<keyword evidence="4 8" id="KW-0812">Transmembrane</keyword>
<dbReference type="NCBIfam" id="TIGR00711">
    <property type="entry name" value="efflux_EmrB"/>
    <property type="match status" value="1"/>
</dbReference>
<evidence type="ECO:0000256" key="8">
    <source>
        <dbReference type="SAM" id="Phobius"/>
    </source>
</evidence>
<feature type="transmembrane region" description="Helical" evidence="8">
    <location>
        <begin position="480"/>
        <end position="499"/>
    </location>
</feature>
<reference evidence="11" key="1">
    <citation type="submission" date="2016-10" db="EMBL/GenBank/DDBJ databases">
        <authorList>
            <person name="Varghese N."/>
            <person name="Submissions S."/>
        </authorList>
    </citation>
    <scope>NUCLEOTIDE SEQUENCE [LARGE SCALE GENOMIC DNA]</scope>
    <source>
        <strain evidence="11">DSM 22329</strain>
    </source>
</reference>
<evidence type="ECO:0000256" key="3">
    <source>
        <dbReference type="ARBA" id="ARBA00022475"/>
    </source>
</evidence>
<gene>
    <name evidence="10" type="ORF">SAMN04489867_0614</name>
</gene>
<dbReference type="Gene3D" id="1.20.1720.10">
    <property type="entry name" value="Multidrug resistance protein D"/>
    <property type="match status" value="1"/>
</dbReference>
<feature type="transmembrane region" description="Helical" evidence="8">
    <location>
        <begin position="28"/>
        <end position="50"/>
    </location>
</feature>
<dbReference type="GO" id="GO:0022857">
    <property type="term" value="F:transmembrane transporter activity"/>
    <property type="evidence" value="ECO:0007669"/>
    <property type="project" value="InterPro"/>
</dbReference>
<evidence type="ECO:0000256" key="2">
    <source>
        <dbReference type="ARBA" id="ARBA00022448"/>
    </source>
</evidence>
<comment type="subcellular location">
    <subcellularLocation>
        <location evidence="1">Cell membrane</location>
        <topology evidence="1">Multi-pass membrane protein</topology>
    </subcellularLocation>
</comment>
<feature type="transmembrane region" description="Helical" evidence="8">
    <location>
        <begin position="318"/>
        <end position="339"/>
    </location>
</feature>
<feature type="transmembrane region" description="Helical" evidence="8">
    <location>
        <begin position="239"/>
        <end position="262"/>
    </location>
</feature>
<keyword evidence="5 8" id="KW-1133">Transmembrane helix</keyword>
<dbReference type="PANTHER" id="PTHR42718">
    <property type="entry name" value="MAJOR FACILITATOR SUPERFAMILY MULTIDRUG TRANSPORTER MFSC"/>
    <property type="match status" value="1"/>
</dbReference>
<feature type="transmembrane region" description="Helical" evidence="8">
    <location>
        <begin position="95"/>
        <end position="113"/>
    </location>
</feature>
<dbReference type="CDD" id="cd17321">
    <property type="entry name" value="MFS_MMR_MDR_like"/>
    <property type="match status" value="1"/>
</dbReference>
<name>A0A1H0MHF3_9MICO</name>
<dbReference type="PROSITE" id="PS50850">
    <property type="entry name" value="MFS"/>
    <property type="match status" value="1"/>
</dbReference>
<feature type="transmembrane region" description="Helical" evidence="8">
    <location>
        <begin position="283"/>
        <end position="306"/>
    </location>
</feature>
<dbReference type="InterPro" id="IPR011701">
    <property type="entry name" value="MFS"/>
</dbReference>
<feature type="transmembrane region" description="Helical" evidence="8">
    <location>
        <begin position="65"/>
        <end position="83"/>
    </location>
</feature>
<dbReference type="STRING" id="443156.SAMN04489867_0614"/>
<dbReference type="AlphaFoldDB" id="A0A1H0MHF3"/>
<feature type="domain" description="Major facilitator superfamily (MFS) profile" evidence="9">
    <location>
        <begin position="29"/>
        <end position="503"/>
    </location>
</feature>
<keyword evidence="3" id="KW-1003">Cell membrane</keyword>
<sequence length="517" mass="53069">MSSTAVVEPVSTPEPDAAPSGKGRHLGIALTVITAAQLMVVLDGTIVNIAMPHIMTDLGFTQENLSWVVTAYTLAFGGLLLLGGRLGDLFGRRKVFMTGVLVFAGASFLGGIAQTEGMLLGARALQGIGAALASPTALALITTTFPAGPARNRAMGVYAAMSGAGAAVGLILGGALTEIDWRWTMFINVPIGLLVAFLAPRFLPESARGTGRIDVPGAILGTGGLVSLVYGLTNAASDSWTSATTLTTLIAGVAMLVAFVLVEMRSTHALMPIRILADRTRGTSFAVMLIVGAAMFAMFYFLGLYIQQVLGYSPLKSGFAFLPFSFGIVVAAQIASTLMTRVDPRWISGVGTLLAAGGMFGFAQLDVDSSYATALLPWITVLAVGMGLTFVPMTLTATAGVASEDSGVASAVLNTMQQVGGALGLATLSTVFANGAKDKGAELGAALQAKAASGALSPEQLQAAQHQIALQAQTFGSGHAYLVAGAMILVGSLITFGFLNVKHESLSTEGHENVHLA</sequence>
<keyword evidence="6 8" id="KW-0472">Membrane</keyword>
<evidence type="ECO:0000256" key="4">
    <source>
        <dbReference type="ARBA" id="ARBA00022692"/>
    </source>
</evidence>
<dbReference type="InterPro" id="IPR020846">
    <property type="entry name" value="MFS_dom"/>
</dbReference>
<accession>A0A1H0MHF3</accession>
<feature type="transmembrane region" description="Helical" evidence="8">
    <location>
        <begin position="183"/>
        <end position="203"/>
    </location>
</feature>
<dbReference type="PANTHER" id="PTHR42718:SF46">
    <property type="entry name" value="BLR6921 PROTEIN"/>
    <property type="match status" value="1"/>
</dbReference>
<proteinExistence type="predicted"/>
<dbReference type="SUPFAM" id="SSF103473">
    <property type="entry name" value="MFS general substrate transporter"/>
    <property type="match status" value="1"/>
</dbReference>
<feature type="transmembrane region" description="Helical" evidence="8">
    <location>
        <begin position="215"/>
        <end position="233"/>
    </location>
</feature>
<feature type="transmembrane region" description="Helical" evidence="8">
    <location>
        <begin position="371"/>
        <end position="391"/>
    </location>
</feature>
<evidence type="ECO:0000259" key="9">
    <source>
        <dbReference type="PROSITE" id="PS50850"/>
    </source>
</evidence>
<dbReference type="EMBL" id="LT629711">
    <property type="protein sequence ID" value="SDO79859.1"/>
    <property type="molecule type" value="Genomic_DNA"/>
</dbReference>
<keyword evidence="11" id="KW-1185">Reference proteome</keyword>
<feature type="transmembrane region" description="Helical" evidence="8">
    <location>
        <begin position="346"/>
        <end position="365"/>
    </location>
</feature>
<dbReference type="Proteomes" id="UP000199077">
    <property type="component" value="Chromosome I"/>
</dbReference>
<dbReference type="Pfam" id="PF07690">
    <property type="entry name" value="MFS_1"/>
    <property type="match status" value="1"/>
</dbReference>
<evidence type="ECO:0000256" key="5">
    <source>
        <dbReference type="ARBA" id="ARBA00022989"/>
    </source>
</evidence>
<dbReference type="RefSeq" id="WP_091781299.1">
    <property type="nucleotide sequence ID" value="NZ_LT629711.1"/>
</dbReference>
<feature type="region of interest" description="Disordered" evidence="7">
    <location>
        <begin position="1"/>
        <end position="22"/>
    </location>
</feature>
<organism evidence="10 11">
    <name type="scientific">Pedococcus dokdonensis</name>
    <dbReference type="NCBI Taxonomy" id="443156"/>
    <lineage>
        <taxon>Bacteria</taxon>
        <taxon>Bacillati</taxon>
        <taxon>Actinomycetota</taxon>
        <taxon>Actinomycetes</taxon>
        <taxon>Micrococcales</taxon>
        <taxon>Intrasporangiaceae</taxon>
        <taxon>Pedococcus</taxon>
    </lineage>
</organism>
<feature type="transmembrane region" description="Helical" evidence="8">
    <location>
        <begin position="157"/>
        <end position="177"/>
    </location>
</feature>
<keyword evidence="2" id="KW-0813">Transport</keyword>
<protein>
    <submittedName>
        <fullName evidence="10">Drug resistance transporter, EmrB/QacA subfamily</fullName>
    </submittedName>
</protein>
<feature type="transmembrane region" description="Helical" evidence="8">
    <location>
        <begin position="125"/>
        <end position="145"/>
    </location>
</feature>
<dbReference type="OrthoDB" id="7375466at2"/>
<dbReference type="Gene3D" id="1.20.1250.20">
    <property type="entry name" value="MFS general substrate transporter like domains"/>
    <property type="match status" value="1"/>
</dbReference>
<evidence type="ECO:0000313" key="11">
    <source>
        <dbReference type="Proteomes" id="UP000199077"/>
    </source>
</evidence>
<dbReference type="InterPro" id="IPR036259">
    <property type="entry name" value="MFS_trans_sf"/>
</dbReference>
<dbReference type="GO" id="GO:0005886">
    <property type="term" value="C:plasma membrane"/>
    <property type="evidence" value="ECO:0007669"/>
    <property type="project" value="UniProtKB-SubCell"/>
</dbReference>
<evidence type="ECO:0000313" key="10">
    <source>
        <dbReference type="EMBL" id="SDO79859.1"/>
    </source>
</evidence>
<evidence type="ECO:0000256" key="1">
    <source>
        <dbReference type="ARBA" id="ARBA00004651"/>
    </source>
</evidence>
<evidence type="ECO:0000256" key="7">
    <source>
        <dbReference type="SAM" id="MobiDB-lite"/>
    </source>
</evidence>
<dbReference type="InterPro" id="IPR004638">
    <property type="entry name" value="EmrB-like"/>
</dbReference>